<dbReference type="EMBL" id="JARULN010000006">
    <property type="protein sequence ID" value="MDG5754149.1"/>
    <property type="molecule type" value="Genomic_DNA"/>
</dbReference>
<keyword evidence="3" id="KW-1185">Reference proteome</keyword>
<accession>A0ABT6H4K4</accession>
<dbReference type="PROSITE" id="PS51257">
    <property type="entry name" value="PROKAR_LIPOPROTEIN"/>
    <property type="match status" value="1"/>
</dbReference>
<sequence length="196" mass="21705">MKISACLIIVCLLLTACGAKEEKKAYSGDQTVRVKNTTYKPERYKSNPRAAAHLEKLAADIPNVKAAKAVVLGPYAIVGIDVNSKLDRTRVETIKYTVAESIKHDPHGANAIVVADPDTYQRVQAMGKQIQKGNPQAVMTEFAAIIGRVMPQVPKDMLENKDSEPTKRNDKQLPEGEKQQLKKEQDDQSNQYMNAK</sequence>
<gene>
    <name evidence="2" type="ORF">P6P90_09205</name>
</gene>
<feature type="region of interest" description="Disordered" evidence="1">
    <location>
        <begin position="155"/>
        <end position="196"/>
    </location>
</feature>
<comment type="caution">
    <text evidence="2">The sequence shown here is derived from an EMBL/GenBank/DDBJ whole genome shotgun (WGS) entry which is preliminary data.</text>
</comment>
<dbReference type="Pfam" id="PF09580">
    <property type="entry name" value="Spore_YhcN_YlaJ"/>
    <property type="match status" value="1"/>
</dbReference>
<reference evidence="2 3" key="1">
    <citation type="submission" date="2023-04" db="EMBL/GenBank/DDBJ databases">
        <title>Ectobacillus antri isolated from activated sludge.</title>
        <authorList>
            <person name="Yan P."/>
            <person name="Liu X."/>
        </authorList>
    </citation>
    <scope>NUCLEOTIDE SEQUENCE [LARGE SCALE GENOMIC DNA]</scope>
    <source>
        <strain evidence="2 3">C18H</strain>
    </source>
</reference>
<feature type="compositionally biased region" description="Basic and acidic residues" evidence="1">
    <location>
        <begin position="156"/>
        <end position="186"/>
    </location>
</feature>
<proteinExistence type="predicted"/>
<organism evidence="2 3">
    <name type="scientific">Ectobacillus antri</name>
    <dbReference type="NCBI Taxonomy" id="2486280"/>
    <lineage>
        <taxon>Bacteria</taxon>
        <taxon>Bacillati</taxon>
        <taxon>Bacillota</taxon>
        <taxon>Bacilli</taxon>
        <taxon>Bacillales</taxon>
        <taxon>Bacillaceae</taxon>
        <taxon>Ectobacillus</taxon>
    </lineage>
</organism>
<dbReference type="RefSeq" id="WP_124564777.1">
    <property type="nucleotide sequence ID" value="NZ_JARRRY010000005.1"/>
</dbReference>
<dbReference type="InterPro" id="IPR014247">
    <property type="entry name" value="Spore_lipoprot_YhcN/YlaJ"/>
</dbReference>
<evidence type="ECO:0000313" key="2">
    <source>
        <dbReference type="EMBL" id="MDG5754149.1"/>
    </source>
</evidence>
<protein>
    <submittedName>
        <fullName evidence="2">YhcN/YlaJ family sporulation lipoprotein</fullName>
    </submittedName>
</protein>
<dbReference type="NCBIfam" id="TIGR02898">
    <property type="entry name" value="spore_YhcN_YlaJ"/>
    <property type="match status" value="1"/>
</dbReference>
<dbReference type="InterPro" id="IPR019076">
    <property type="entry name" value="Spore_lipoprot_YhcN/YlaJ-like"/>
</dbReference>
<dbReference type="Proteomes" id="UP001218246">
    <property type="component" value="Unassembled WGS sequence"/>
</dbReference>
<name>A0ABT6H4K4_9BACI</name>
<evidence type="ECO:0000313" key="3">
    <source>
        <dbReference type="Proteomes" id="UP001218246"/>
    </source>
</evidence>
<keyword evidence="2" id="KW-0449">Lipoprotein</keyword>
<evidence type="ECO:0000256" key="1">
    <source>
        <dbReference type="SAM" id="MobiDB-lite"/>
    </source>
</evidence>